<keyword evidence="2" id="KW-1185">Reference proteome</keyword>
<reference evidence="1" key="1">
    <citation type="submission" date="2020-01" db="EMBL/GenBank/DDBJ databases">
        <authorList>
            <consortium name="DOE Joint Genome Institute"/>
            <person name="Haridas S."/>
            <person name="Albert R."/>
            <person name="Binder M."/>
            <person name="Bloem J."/>
            <person name="Labutti K."/>
            <person name="Salamov A."/>
            <person name="Andreopoulos B."/>
            <person name="Baker S.E."/>
            <person name="Barry K."/>
            <person name="Bills G."/>
            <person name="Bluhm B.H."/>
            <person name="Cannon C."/>
            <person name="Castanera R."/>
            <person name="Culley D.E."/>
            <person name="Daum C."/>
            <person name="Ezra D."/>
            <person name="Gonzalez J.B."/>
            <person name="Henrissat B."/>
            <person name="Kuo A."/>
            <person name="Liang C."/>
            <person name="Lipzen A."/>
            <person name="Lutzoni F."/>
            <person name="Magnuson J."/>
            <person name="Mondo S."/>
            <person name="Nolan M."/>
            <person name="Ohm R."/>
            <person name="Pangilinan J."/>
            <person name="Park H.-J."/>
            <person name="Ramirez L."/>
            <person name="Alfaro M."/>
            <person name="Sun H."/>
            <person name="Tritt A."/>
            <person name="Yoshinaga Y."/>
            <person name="Zwiers L.-H."/>
            <person name="Turgeon B.G."/>
            <person name="Goodwin S.B."/>
            <person name="Spatafora J.W."/>
            <person name="Crous P.W."/>
            <person name="Grigoriev I.V."/>
        </authorList>
    </citation>
    <scope>NUCLEOTIDE SEQUENCE</scope>
    <source>
        <strain evidence="1">P77</strain>
    </source>
</reference>
<proteinExistence type="predicted"/>
<accession>A0A6A5KQG9</accession>
<protein>
    <recommendedName>
        <fullName evidence="3">Pentatricopeptide repeat domain-containing protein</fullName>
    </recommendedName>
</protein>
<dbReference type="Proteomes" id="UP000800040">
    <property type="component" value="Unassembled WGS sequence"/>
</dbReference>
<organism evidence="1 2">
    <name type="scientific">Decorospora gaudefroyi</name>
    <dbReference type="NCBI Taxonomy" id="184978"/>
    <lineage>
        <taxon>Eukaryota</taxon>
        <taxon>Fungi</taxon>
        <taxon>Dikarya</taxon>
        <taxon>Ascomycota</taxon>
        <taxon>Pezizomycotina</taxon>
        <taxon>Dothideomycetes</taxon>
        <taxon>Pleosporomycetidae</taxon>
        <taxon>Pleosporales</taxon>
        <taxon>Pleosporineae</taxon>
        <taxon>Pleosporaceae</taxon>
        <taxon>Decorospora</taxon>
    </lineage>
</organism>
<name>A0A6A5KQG9_9PLEO</name>
<gene>
    <name evidence="1" type="ORF">BDW02DRAFT_627368</name>
</gene>
<evidence type="ECO:0000313" key="2">
    <source>
        <dbReference type="Proteomes" id="UP000800040"/>
    </source>
</evidence>
<dbReference type="AlphaFoldDB" id="A0A6A5KQG9"/>
<evidence type="ECO:0000313" key="1">
    <source>
        <dbReference type="EMBL" id="KAF1838252.1"/>
    </source>
</evidence>
<dbReference type="OrthoDB" id="5366531at2759"/>
<dbReference type="EMBL" id="ML975254">
    <property type="protein sequence ID" value="KAF1838252.1"/>
    <property type="molecule type" value="Genomic_DNA"/>
</dbReference>
<evidence type="ECO:0008006" key="3">
    <source>
        <dbReference type="Google" id="ProtNLM"/>
    </source>
</evidence>
<sequence length="884" mass="102138">MPPALERLLASPSALRVLRSIVNAPALPAACFAAPTCCPPVAARCEYSNEPYRPDHLAEKKWRRFKDAAKKAVVRDRVRESLLRDDAQPALEPVVNIFETDAIRIAKREDDPAQLAVRLAHYERVLGSQGVRKLWEEIRYRRFSLPTDETSDAEFLWGTFSKEHLLVPKLIEHAEDLLRKTGRTHPRLYELVMRHWLPKRSTTALNYHRLLLEKVKPEKLPLRQLARSGRSTFKVGAYETLMEMYKDSNERDLYDDVVPALIEKGGIAMARQWHALCTARGDLPSEAVASHPVVRIFTIETSTTEVSSGEKSTAEEQAREAGRYNQKLLRRLSGPDTAPVRFEDSFVARMFGTKSFPPASIIQGLAMVGVNEIGPQAVLTMATRTQPLEELKTRFEELKAAGIALQGCVFSLALEKFVFERKWQLVRSMIESDQHPDVFGDADVQRKLLEYYLDKQDYLQAQRTLAILTLFLNDASQESWNLLLQVHIQRTGPRHVMQVLRDMRTRGVMLTRESVIAIRGLLRRRQRGHQPVMTSRPQFDDLLFVARAFMMILETALAPISPPLWREIIRRFGMLGRFRELRRLLLWLLCWYAPRSSVQFAKLPKSPFLDTATKELRAAYPLRSHYFHYPATTTQHNDPLHPIRRLIRPSLYQALIIWGFRAALLPNAPLEQHRFGPTLAKKHYRRRLLQRRILNRLDWSVGLRTVVQLRELGVHVSYHTVIKALQMQFIVLFGRGRSNRKVNRIMETTNRLSYALYVHEANQIWGSQLLREPQLFAKHRMQDHMWHPRLRRKIDRVAYLSLGEILGPNWANRGQHEHVQRRNRVAEVEDRAALQELQKNFEEQADVRKPGFDFLSLPGSRRVKLVWVDRDAGSEGNSGSASKR</sequence>